<evidence type="ECO:0000313" key="5">
    <source>
        <dbReference type="EMBL" id="OWU78013.1"/>
    </source>
</evidence>
<dbReference type="InterPro" id="IPR050179">
    <property type="entry name" value="Trans_hexapeptide_repeat"/>
</dbReference>
<comment type="similarity">
    <text evidence="1">Belongs to the transferase hexapeptide repeat family.</text>
</comment>
<dbReference type="PROSITE" id="PS00101">
    <property type="entry name" value="HEXAPEP_TRANSFERASES"/>
    <property type="match status" value="1"/>
</dbReference>
<organism evidence="5 6">
    <name type="scientific">Marinibacterium profundimaris</name>
    <dbReference type="NCBI Taxonomy" id="1679460"/>
    <lineage>
        <taxon>Bacteria</taxon>
        <taxon>Pseudomonadati</taxon>
        <taxon>Pseudomonadota</taxon>
        <taxon>Alphaproteobacteria</taxon>
        <taxon>Rhodobacterales</taxon>
        <taxon>Paracoccaceae</taxon>
        <taxon>Marinibacterium</taxon>
    </lineage>
</organism>
<evidence type="ECO:0000256" key="2">
    <source>
        <dbReference type="ARBA" id="ARBA00022679"/>
    </source>
</evidence>
<dbReference type="AlphaFoldDB" id="A0A225NT49"/>
<name>A0A225NT49_9RHOB</name>
<proteinExistence type="inferred from homology"/>
<dbReference type="Proteomes" id="UP000215377">
    <property type="component" value="Unassembled WGS sequence"/>
</dbReference>
<dbReference type="PANTHER" id="PTHR43300">
    <property type="entry name" value="ACETYLTRANSFERASE"/>
    <property type="match status" value="1"/>
</dbReference>
<keyword evidence="4" id="KW-0012">Acyltransferase</keyword>
<dbReference type="Pfam" id="PF00132">
    <property type="entry name" value="Hexapep"/>
    <property type="match status" value="1"/>
</dbReference>
<dbReference type="CDD" id="cd03349">
    <property type="entry name" value="LbH_XAT"/>
    <property type="match status" value="1"/>
</dbReference>
<evidence type="ECO:0000256" key="3">
    <source>
        <dbReference type="ARBA" id="ARBA00022737"/>
    </source>
</evidence>
<gene>
    <name evidence="5" type="ORF">ATO3_01295</name>
</gene>
<dbReference type="SUPFAM" id="SSF51161">
    <property type="entry name" value="Trimeric LpxA-like enzymes"/>
    <property type="match status" value="1"/>
</dbReference>
<keyword evidence="3" id="KW-0677">Repeat</keyword>
<dbReference type="InterPro" id="IPR011004">
    <property type="entry name" value="Trimer_LpxA-like_sf"/>
</dbReference>
<dbReference type="GO" id="GO:0016746">
    <property type="term" value="F:acyltransferase activity"/>
    <property type="evidence" value="ECO:0007669"/>
    <property type="project" value="UniProtKB-KW"/>
</dbReference>
<dbReference type="InterPro" id="IPR018357">
    <property type="entry name" value="Hexapep_transf_CS"/>
</dbReference>
<evidence type="ECO:0008006" key="7">
    <source>
        <dbReference type="Google" id="ProtNLM"/>
    </source>
</evidence>
<dbReference type="InterPro" id="IPR001451">
    <property type="entry name" value="Hexapep"/>
</dbReference>
<protein>
    <recommendedName>
        <fullName evidence="7">Acetyltransferase</fullName>
    </recommendedName>
</protein>
<evidence type="ECO:0000313" key="6">
    <source>
        <dbReference type="Proteomes" id="UP000215377"/>
    </source>
</evidence>
<comment type="caution">
    <text evidence="5">The sequence shown here is derived from an EMBL/GenBank/DDBJ whole genome shotgun (WGS) entry which is preliminary data.</text>
</comment>
<dbReference type="EMBL" id="AQQR01000001">
    <property type="protein sequence ID" value="OWU78013.1"/>
    <property type="molecule type" value="Genomic_DNA"/>
</dbReference>
<evidence type="ECO:0000256" key="4">
    <source>
        <dbReference type="ARBA" id="ARBA00023315"/>
    </source>
</evidence>
<keyword evidence="6" id="KW-1185">Reference proteome</keyword>
<accession>A0A225NT49</accession>
<reference evidence="5 6" key="1">
    <citation type="submission" date="2013-04" db="EMBL/GenBank/DDBJ databases">
        <title>Oceanicola sp. 22II1-22F33 Genome Sequencing.</title>
        <authorList>
            <person name="Lai Q."/>
            <person name="Li G."/>
            <person name="Shao Z."/>
        </authorList>
    </citation>
    <scope>NUCLEOTIDE SEQUENCE [LARGE SCALE GENOMIC DNA]</scope>
    <source>
        <strain evidence="5 6">22II1-22F33</strain>
    </source>
</reference>
<sequence length="163" mass="17458">MNRLRYGAFGVDRTTYLTGGSRIHRSLVMGPYGYVGPGAQIPSGVRAGKYVIIGPELLVTGDDHLFDRPGTAIIFSGRPEQRALVIGDDVWIGARVTVMKGLRIGRGAVIAAGAVVTRDVAPYTIVGGVPARRIRTRFTPDQRAVHDGFLDRPAARGDFCGPV</sequence>
<dbReference type="PANTHER" id="PTHR43300:SF11">
    <property type="entry name" value="ACETYLTRANSFERASE RV3034C-RELATED"/>
    <property type="match status" value="1"/>
</dbReference>
<evidence type="ECO:0000256" key="1">
    <source>
        <dbReference type="ARBA" id="ARBA00007274"/>
    </source>
</evidence>
<dbReference type="Gene3D" id="2.160.10.10">
    <property type="entry name" value="Hexapeptide repeat proteins"/>
    <property type="match status" value="1"/>
</dbReference>
<keyword evidence="2" id="KW-0808">Transferase</keyword>